<evidence type="ECO:0000256" key="1">
    <source>
        <dbReference type="SAM" id="MobiDB-lite"/>
    </source>
</evidence>
<dbReference type="AlphaFoldDB" id="A0AAD6QDQ0"/>
<gene>
    <name evidence="2" type="ORF">NC653_019821</name>
    <name evidence="3" type="ORF">NC653_021136</name>
</gene>
<organism evidence="2 4">
    <name type="scientific">Populus alba x Populus x berolinensis</name>
    <dbReference type="NCBI Taxonomy" id="444605"/>
    <lineage>
        <taxon>Eukaryota</taxon>
        <taxon>Viridiplantae</taxon>
        <taxon>Streptophyta</taxon>
        <taxon>Embryophyta</taxon>
        <taxon>Tracheophyta</taxon>
        <taxon>Spermatophyta</taxon>
        <taxon>Magnoliopsida</taxon>
        <taxon>eudicotyledons</taxon>
        <taxon>Gunneridae</taxon>
        <taxon>Pentapetalae</taxon>
        <taxon>rosids</taxon>
        <taxon>fabids</taxon>
        <taxon>Malpighiales</taxon>
        <taxon>Salicaceae</taxon>
        <taxon>Saliceae</taxon>
        <taxon>Populus</taxon>
    </lineage>
</organism>
<dbReference type="Proteomes" id="UP001164929">
    <property type="component" value="Chromosome 8"/>
</dbReference>
<proteinExistence type="predicted"/>
<feature type="compositionally biased region" description="Basic and acidic residues" evidence="1">
    <location>
        <begin position="55"/>
        <end position="65"/>
    </location>
</feature>
<feature type="region of interest" description="Disordered" evidence="1">
    <location>
        <begin position="43"/>
        <end position="65"/>
    </location>
</feature>
<evidence type="ECO:0000313" key="3">
    <source>
        <dbReference type="EMBL" id="KAJ6988114.1"/>
    </source>
</evidence>
<sequence>MDNDATSYIIWLNSCSAQRFPVDEYFVMACWSSNNKFKFMNKKQDKQIRYTPRKPKNDVRKRGNG</sequence>
<name>A0AAD6QDQ0_9ROSI</name>
<evidence type="ECO:0000313" key="4">
    <source>
        <dbReference type="Proteomes" id="UP001164929"/>
    </source>
</evidence>
<keyword evidence="4" id="KW-1185">Reference proteome</keyword>
<dbReference type="EMBL" id="JAQIZT010000008">
    <property type="protein sequence ID" value="KAJ6986438.1"/>
    <property type="molecule type" value="Genomic_DNA"/>
</dbReference>
<dbReference type="EMBL" id="JAQIZT010000008">
    <property type="protein sequence ID" value="KAJ6988114.1"/>
    <property type="molecule type" value="Genomic_DNA"/>
</dbReference>
<accession>A0AAD6QDQ0</accession>
<evidence type="ECO:0000313" key="2">
    <source>
        <dbReference type="EMBL" id="KAJ6986438.1"/>
    </source>
</evidence>
<reference evidence="2" key="1">
    <citation type="journal article" date="2023" name="Mol. Ecol. Resour.">
        <title>Chromosome-level genome assembly of a triploid poplar Populus alba 'Berolinensis'.</title>
        <authorList>
            <person name="Chen S."/>
            <person name="Yu Y."/>
            <person name="Wang X."/>
            <person name="Wang S."/>
            <person name="Zhang T."/>
            <person name="Zhou Y."/>
            <person name="He R."/>
            <person name="Meng N."/>
            <person name="Wang Y."/>
            <person name="Liu W."/>
            <person name="Liu Z."/>
            <person name="Liu J."/>
            <person name="Guo Q."/>
            <person name="Huang H."/>
            <person name="Sederoff R.R."/>
            <person name="Wang G."/>
            <person name="Qu G."/>
            <person name="Chen S."/>
        </authorList>
    </citation>
    <scope>NUCLEOTIDE SEQUENCE</scope>
    <source>
        <strain evidence="2">SC-2020</strain>
    </source>
</reference>
<comment type="caution">
    <text evidence="2">The sequence shown here is derived from an EMBL/GenBank/DDBJ whole genome shotgun (WGS) entry which is preliminary data.</text>
</comment>
<protein>
    <submittedName>
        <fullName evidence="2">Uncharacterized protein</fullName>
    </submittedName>
</protein>